<accession>A0A9J6D0U9</accession>
<evidence type="ECO:0000313" key="2">
    <source>
        <dbReference type="EMBL" id="KAH7964548.1"/>
    </source>
</evidence>
<comment type="caution">
    <text evidence="2">The sequence shown here is derived from an EMBL/GenBank/DDBJ whole genome shotgun (WGS) entry which is preliminary data.</text>
</comment>
<dbReference type="EMBL" id="JABSTU010003859">
    <property type="protein sequence ID" value="KAH7964548.1"/>
    <property type="molecule type" value="Genomic_DNA"/>
</dbReference>
<name>A0A9J6D0U9_RHIMP</name>
<organism evidence="2 3">
    <name type="scientific">Rhipicephalus microplus</name>
    <name type="common">Cattle tick</name>
    <name type="synonym">Boophilus microplus</name>
    <dbReference type="NCBI Taxonomy" id="6941"/>
    <lineage>
        <taxon>Eukaryota</taxon>
        <taxon>Metazoa</taxon>
        <taxon>Ecdysozoa</taxon>
        <taxon>Arthropoda</taxon>
        <taxon>Chelicerata</taxon>
        <taxon>Arachnida</taxon>
        <taxon>Acari</taxon>
        <taxon>Parasitiformes</taxon>
        <taxon>Ixodida</taxon>
        <taxon>Ixodoidea</taxon>
        <taxon>Ixodidae</taxon>
        <taxon>Rhipicephalinae</taxon>
        <taxon>Rhipicephalus</taxon>
        <taxon>Boophilus</taxon>
    </lineage>
</organism>
<feature type="compositionally biased region" description="Polar residues" evidence="1">
    <location>
        <begin position="32"/>
        <end position="45"/>
    </location>
</feature>
<protein>
    <submittedName>
        <fullName evidence="2">Uncharacterized protein</fullName>
    </submittedName>
</protein>
<dbReference type="Proteomes" id="UP000821866">
    <property type="component" value="Unassembled WGS sequence"/>
</dbReference>
<reference evidence="2" key="1">
    <citation type="journal article" date="2020" name="Cell">
        <title>Large-Scale Comparative Analyses of Tick Genomes Elucidate Their Genetic Diversity and Vector Capacities.</title>
        <authorList>
            <consortium name="Tick Genome and Microbiome Consortium (TIGMIC)"/>
            <person name="Jia N."/>
            <person name="Wang J."/>
            <person name="Shi W."/>
            <person name="Du L."/>
            <person name="Sun Y."/>
            <person name="Zhan W."/>
            <person name="Jiang J.F."/>
            <person name="Wang Q."/>
            <person name="Zhang B."/>
            <person name="Ji P."/>
            <person name="Bell-Sakyi L."/>
            <person name="Cui X.M."/>
            <person name="Yuan T.T."/>
            <person name="Jiang B.G."/>
            <person name="Yang W.F."/>
            <person name="Lam T.T."/>
            <person name="Chang Q.C."/>
            <person name="Ding S.J."/>
            <person name="Wang X.J."/>
            <person name="Zhu J.G."/>
            <person name="Ruan X.D."/>
            <person name="Zhao L."/>
            <person name="Wei J.T."/>
            <person name="Ye R.Z."/>
            <person name="Que T.C."/>
            <person name="Du C.H."/>
            <person name="Zhou Y.H."/>
            <person name="Cheng J.X."/>
            <person name="Dai P.F."/>
            <person name="Guo W.B."/>
            <person name="Han X.H."/>
            <person name="Huang E.J."/>
            <person name="Li L.F."/>
            <person name="Wei W."/>
            <person name="Gao Y.C."/>
            <person name="Liu J.Z."/>
            <person name="Shao H.Z."/>
            <person name="Wang X."/>
            <person name="Wang C.C."/>
            <person name="Yang T.C."/>
            <person name="Huo Q.B."/>
            <person name="Li W."/>
            <person name="Chen H.Y."/>
            <person name="Chen S.E."/>
            <person name="Zhou L.G."/>
            <person name="Ni X.B."/>
            <person name="Tian J.H."/>
            <person name="Sheng Y."/>
            <person name="Liu T."/>
            <person name="Pan Y.S."/>
            <person name="Xia L.Y."/>
            <person name="Li J."/>
            <person name="Zhao F."/>
            <person name="Cao W.C."/>
        </authorList>
    </citation>
    <scope>NUCLEOTIDE SEQUENCE</scope>
    <source>
        <strain evidence="2">Rmic-2018</strain>
    </source>
</reference>
<proteinExistence type="predicted"/>
<dbReference type="VEuPathDB" id="VectorBase:LOC119160808"/>
<dbReference type="AlphaFoldDB" id="A0A9J6D0U9"/>
<sequence length="319" mass="35509">MLALGSFPSALHVTALGIQLSYASIHHRGQSARPNRSPSLDSSCLPNAEPTPLRPSFVRWKTSIMPQEVKRLFGNVAPSVGHGLRVCKILKAEWYRQARLHKNYLSALLFNRLEDSVAMQQLRQFQRLADQSTEFLWARQLPVLHTGVAKKVTDQKPTVHVPEQITVPPDILRALSLGPNFAVEPKTSPPELSAMVRQVSRHVPEQEQPHSVSEGVDTVSRYRPAGSKIPLRRVEAFLKEHSLTVLPADKEEGFAILTLGLFGSKAHTAVSSVFFSREDVRIEEVKSEAKKLCKDLDLSLVVGGITNRARTIWSKALSR</sequence>
<reference evidence="2" key="2">
    <citation type="submission" date="2021-09" db="EMBL/GenBank/DDBJ databases">
        <authorList>
            <person name="Jia N."/>
            <person name="Wang J."/>
            <person name="Shi W."/>
            <person name="Du L."/>
            <person name="Sun Y."/>
            <person name="Zhan W."/>
            <person name="Jiang J."/>
            <person name="Wang Q."/>
            <person name="Zhang B."/>
            <person name="Ji P."/>
            <person name="Sakyi L.B."/>
            <person name="Cui X."/>
            <person name="Yuan T."/>
            <person name="Jiang B."/>
            <person name="Yang W."/>
            <person name="Lam T.T.-Y."/>
            <person name="Chang Q."/>
            <person name="Ding S."/>
            <person name="Wang X."/>
            <person name="Zhu J."/>
            <person name="Ruan X."/>
            <person name="Zhao L."/>
            <person name="Wei J."/>
            <person name="Que T."/>
            <person name="Du C."/>
            <person name="Cheng J."/>
            <person name="Dai P."/>
            <person name="Han X."/>
            <person name="Huang E."/>
            <person name="Gao Y."/>
            <person name="Liu J."/>
            <person name="Shao H."/>
            <person name="Ye R."/>
            <person name="Li L."/>
            <person name="Wei W."/>
            <person name="Wang X."/>
            <person name="Wang C."/>
            <person name="Huo Q."/>
            <person name="Li W."/>
            <person name="Guo W."/>
            <person name="Chen H."/>
            <person name="Chen S."/>
            <person name="Zhou L."/>
            <person name="Zhou L."/>
            <person name="Ni X."/>
            <person name="Tian J."/>
            <person name="Zhou Y."/>
            <person name="Sheng Y."/>
            <person name="Liu T."/>
            <person name="Pan Y."/>
            <person name="Xia L."/>
            <person name="Li J."/>
            <person name="Zhao F."/>
            <person name="Cao W."/>
        </authorList>
    </citation>
    <scope>NUCLEOTIDE SEQUENCE</scope>
    <source>
        <strain evidence="2">Rmic-2018</strain>
        <tissue evidence="2">Larvae</tissue>
    </source>
</reference>
<gene>
    <name evidence="2" type="ORF">HPB51_027213</name>
</gene>
<keyword evidence="3" id="KW-1185">Reference proteome</keyword>
<evidence type="ECO:0000256" key="1">
    <source>
        <dbReference type="SAM" id="MobiDB-lite"/>
    </source>
</evidence>
<evidence type="ECO:0000313" key="3">
    <source>
        <dbReference type="Proteomes" id="UP000821866"/>
    </source>
</evidence>
<feature type="region of interest" description="Disordered" evidence="1">
    <location>
        <begin position="29"/>
        <end position="48"/>
    </location>
</feature>